<dbReference type="EMBL" id="JAKJXP020000001">
    <property type="protein sequence ID" value="KAK7757955.1"/>
    <property type="molecule type" value="Genomic_DNA"/>
</dbReference>
<feature type="compositionally biased region" description="Basic and acidic residues" evidence="1">
    <location>
        <begin position="71"/>
        <end position="81"/>
    </location>
</feature>
<gene>
    <name evidence="2" type="ORF">SLS62_000333</name>
</gene>
<dbReference type="InterPro" id="IPR036188">
    <property type="entry name" value="FAD/NAD-bd_sf"/>
</dbReference>
<keyword evidence="3" id="KW-1185">Reference proteome</keyword>
<reference evidence="2 3" key="1">
    <citation type="submission" date="2024-02" db="EMBL/GenBank/DDBJ databases">
        <title>De novo assembly and annotation of 12 fungi associated with fruit tree decline syndrome in Ontario, Canada.</title>
        <authorList>
            <person name="Sulman M."/>
            <person name="Ellouze W."/>
            <person name="Ilyukhin E."/>
        </authorList>
    </citation>
    <scope>NUCLEOTIDE SEQUENCE [LARGE SCALE GENOMIC DNA]</scope>
    <source>
        <strain evidence="2 3">M11/M66-122</strain>
    </source>
</reference>
<evidence type="ECO:0000256" key="1">
    <source>
        <dbReference type="SAM" id="MobiDB-lite"/>
    </source>
</evidence>
<dbReference type="Proteomes" id="UP001320420">
    <property type="component" value="Unassembled WGS sequence"/>
</dbReference>
<sequence length="144" mass="15846">MPCSDVAAVLAEDPLGNVQIATIFAQDTRKFAALVRIYTNGNEALATELSAQLPQGQGMGVDRRKLKRNSKRENDQGLRIDFDKGPQHTLAFMTNQPQMRVGRTLPDQLGCEMDPKTDIKVNPTFYSKTVLSLESLPRVSAAQA</sequence>
<dbReference type="Gene3D" id="3.50.50.60">
    <property type="entry name" value="FAD/NAD(P)-binding domain"/>
    <property type="match status" value="1"/>
</dbReference>
<comment type="caution">
    <text evidence="2">The sequence shown here is derived from an EMBL/GenBank/DDBJ whole genome shotgun (WGS) entry which is preliminary data.</text>
</comment>
<evidence type="ECO:0000313" key="2">
    <source>
        <dbReference type="EMBL" id="KAK7757955.1"/>
    </source>
</evidence>
<feature type="region of interest" description="Disordered" evidence="1">
    <location>
        <begin position="56"/>
        <end position="81"/>
    </location>
</feature>
<proteinExistence type="predicted"/>
<protein>
    <submittedName>
        <fullName evidence="2">Uncharacterized protein</fullName>
    </submittedName>
</protein>
<name>A0AAN9YY07_9PEZI</name>
<accession>A0AAN9YY07</accession>
<organism evidence="2 3">
    <name type="scientific">Diatrype stigma</name>
    <dbReference type="NCBI Taxonomy" id="117547"/>
    <lineage>
        <taxon>Eukaryota</taxon>
        <taxon>Fungi</taxon>
        <taxon>Dikarya</taxon>
        <taxon>Ascomycota</taxon>
        <taxon>Pezizomycotina</taxon>
        <taxon>Sordariomycetes</taxon>
        <taxon>Xylariomycetidae</taxon>
        <taxon>Xylariales</taxon>
        <taxon>Diatrypaceae</taxon>
        <taxon>Diatrype</taxon>
    </lineage>
</organism>
<dbReference type="AlphaFoldDB" id="A0AAN9YY07"/>
<evidence type="ECO:0000313" key="3">
    <source>
        <dbReference type="Proteomes" id="UP001320420"/>
    </source>
</evidence>